<evidence type="ECO:0000256" key="2">
    <source>
        <dbReference type="ARBA" id="ARBA00022679"/>
    </source>
</evidence>
<dbReference type="InterPro" id="IPR003152">
    <property type="entry name" value="FATC_dom"/>
</dbReference>
<dbReference type="Pfam" id="PF02260">
    <property type="entry name" value="FATC"/>
    <property type="match status" value="1"/>
</dbReference>
<evidence type="ECO:0000256" key="4">
    <source>
        <dbReference type="ARBA" id="ARBA00022777"/>
    </source>
</evidence>
<dbReference type="PROSITE" id="PS00916">
    <property type="entry name" value="PI3_4_KINASE_2"/>
    <property type="match status" value="1"/>
</dbReference>
<dbReference type="InterPro" id="IPR036940">
    <property type="entry name" value="PI3/4_kinase_cat_sf"/>
</dbReference>
<feature type="non-terminal residue" evidence="11">
    <location>
        <position position="1"/>
    </location>
</feature>
<dbReference type="GO" id="GO:0005634">
    <property type="term" value="C:nucleus"/>
    <property type="evidence" value="ECO:0007669"/>
    <property type="project" value="TreeGrafter"/>
</dbReference>
<keyword evidence="5" id="KW-0067">ATP-binding</keyword>
<dbReference type="EC" id="2.7.11.1" evidence="1"/>
<feature type="region of interest" description="Disordered" evidence="8">
    <location>
        <begin position="699"/>
        <end position="720"/>
    </location>
</feature>
<keyword evidence="4" id="KW-0418">Kinase</keyword>
<name>A0A8H7QTZ8_9FUNG</name>
<dbReference type="AlphaFoldDB" id="A0A8H7QTZ8"/>
<dbReference type="PROSITE" id="PS50290">
    <property type="entry name" value="PI3_4_KINASE_3"/>
    <property type="match status" value="1"/>
</dbReference>
<evidence type="ECO:0000256" key="5">
    <source>
        <dbReference type="ARBA" id="ARBA00022840"/>
    </source>
</evidence>
<keyword evidence="2" id="KW-0808">Transferase</keyword>
<protein>
    <recommendedName>
        <fullName evidence="1">non-specific serine/threonine protein kinase</fullName>
        <ecNumber evidence="1">2.7.11.1</ecNumber>
    </recommendedName>
</protein>
<dbReference type="SMART" id="SM00146">
    <property type="entry name" value="PI3Kc"/>
    <property type="match status" value="1"/>
</dbReference>
<proteinExistence type="predicted"/>
<dbReference type="GO" id="GO:0005524">
    <property type="term" value="F:ATP binding"/>
    <property type="evidence" value="ECO:0007669"/>
    <property type="project" value="UniProtKB-KW"/>
</dbReference>
<comment type="catalytic activity">
    <reaction evidence="7">
        <text>L-seryl-[protein] + ATP = O-phospho-L-seryl-[protein] + ADP + H(+)</text>
        <dbReference type="Rhea" id="RHEA:17989"/>
        <dbReference type="Rhea" id="RHEA-COMP:9863"/>
        <dbReference type="Rhea" id="RHEA-COMP:11604"/>
        <dbReference type="ChEBI" id="CHEBI:15378"/>
        <dbReference type="ChEBI" id="CHEBI:29999"/>
        <dbReference type="ChEBI" id="CHEBI:30616"/>
        <dbReference type="ChEBI" id="CHEBI:83421"/>
        <dbReference type="ChEBI" id="CHEBI:456216"/>
        <dbReference type="EC" id="2.7.11.1"/>
    </reaction>
</comment>
<keyword evidence="12" id="KW-1185">Reference proteome</keyword>
<accession>A0A8H7QTZ8</accession>
<dbReference type="Pfam" id="PF00454">
    <property type="entry name" value="PI3_PI4_kinase"/>
    <property type="match status" value="1"/>
</dbReference>
<dbReference type="InterPro" id="IPR000403">
    <property type="entry name" value="PI3/4_kinase_cat_dom"/>
</dbReference>
<evidence type="ECO:0000256" key="1">
    <source>
        <dbReference type="ARBA" id="ARBA00012513"/>
    </source>
</evidence>
<dbReference type="Gene3D" id="1.10.1070.11">
    <property type="entry name" value="Phosphatidylinositol 3-/4-kinase, catalytic domain"/>
    <property type="match status" value="1"/>
</dbReference>
<evidence type="ECO:0000259" key="10">
    <source>
        <dbReference type="PROSITE" id="PS51190"/>
    </source>
</evidence>
<evidence type="ECO:0000259" key="9">
    <source>
        <dbReference type="PROSITE" id="PS50290"/>
    </source>
</evidence>
<keyword evidence="3" id="KW-0547">Nucleotide-binding</keyword>
<dbReference type="InterPro" id="IPR018936">
    <property type="entry name" value="PI3/4_kinase_CS"/>
</dbReference>
<dbReference type="EMBL" id="JAEPRD010000122">
    <property type="protein sequence ID" value="KAG2197730.1"/>
    <property type="molecule type" value="Genomic_DNA"/>
</dbReference>
<dbReference type="CDD" id="cd05172">
    <property type="entry name" value="PIKKc_DNA-PK"/>
    <property type="match status" value="1"/>
</dbReference>
<comment type="caution">
    <text evidence="11">The sequence shown here is derived from an EMBL/GenBank/DDBJ whole genome shotgun (WGS) entry which is preliminary data.</text>
</comment>
<dbReference type="GO" id="GO:0004677">
    <property type="term" value="F:DNA-dependent protein kinase activity"/>
    <property type="evidence" value="ECO:0007669"/>
    <property type="project" value="InterPro"/>
</dbReference>
<comment type="catalytic activity">
    <reaction evidence="6">
        <text>L-threonyl-[protein] + ATP = O-phospho-L-threonyl-[protein] + ADP + H(+)</text>
        <dbReference type="Rhea" id="RHEA:46608"/>
        <dbReference type="Rhea" id="RHEA-COMP:11060"/>
        <dbReference type="Rhea" id="RHEA-COMP:11605"/>
        <dbReference type="ChEBI" id="CHEBI:15378"/>
        <dbReference type="ChEBI" id="CHEBI:30013"/>
        <dbReference type="ChEBI" id="CHEBI:30616"/>
        <dbReference type="ChEBI" id="CHEBI:61977"/>
        <dbReference type="ChEBI" id="CHEBI:456216"/>
        <dbReference type="EC" id="2.7.11.1"/>
    </reaction>
</comment>
<dbReference type="OrthoDB" id="381190at2759"/>
<dbReference type="Gene3D" id="3.30.1010.10">
    <property type="entry name" value="Phosphatidylinositol 3-kinase Catalytic Subunit, Chain A, domain 4"/>
    <property type="match status" value="1"/>
</dbReference>
<evidence type="ECO:0000313" key="12">
    <source>
        <dbReference type="Proteomes" id="UP000603453"/>
    </source>
</evidence>
<dbReference type="InterPro" id="IPR050517">
    <property type="entry name" value="DDR_Repair_Kinase"/>
</dbReference>
<dbReference type="PANTHER" id="PTHR11139:SF68">
    <property type="entry name" value="DNA-DEPENDENT PROTEIN KINASE CATALYTIC SUBUNIT"/>
    <property type="match status" value="1"/>
</dbReference>
<feature type="compositionally biased region" description="Polar residues" evidence="8">
    <location>
        <begin position="702"/>
        <end position="712"/>
    </location>
</feature>
<dbReference type="SMART" id="SM01343">
    <property type="entry name" value="FATC"/>
    <property type="match status" value="1"/>
</dbReference>
<feature type="domain" description="FATC" evidence="10">
    <location>
        <begin position="782"/>
        <end position="814"/>
    </location>
</feature>
<dbReference type="SUPFAM" id="SSF56112">
    <property type="entry name" value="Protein kinase-like (PK-like)"/>
    <property type="match status" value="1"/>
</dbReference>
<dbReference type="GO" id="GO:0000723">
    <property type="term" value="P:telomere maintenance"/>
    <property type="evidence" value="ECO:0007669"/>
    <property type="project" value="TreeGrafter"/>
</dbReference>
<evidence type="ECO:0000256" key="8">
    <source>
        <dbReference type="SAM" id="MobiDB-lite"/>
    </source>
</evidence>
<dbReference type="PROSITE" id="PS51190">
    <property type="entry name" value="FATC"/>
    <property type="match status" value="1"/>
</dbReference>
<dbReference type="GO" id="GO:0035556">
    <property type="term" value="P:intracellular signal transduction"/>
    <property type="evidence" value="ECO:0007669"/>
    <property type="project" value="UniProtKB-ARBA"/>
</dbReference>
<evidence type="ECO:0000256" key="7">
    <source>
        <dbReference type="ARBA" id="ARBA00048679"/>
    </source>
</evidence>
<dbReference type="InterPro" id="IPR011009">
    <property type="entry name" value="Kinase-like_dom_sf"/>
</dbReference>
<reference evidence="11" key="1">
    <citation type="submission" date="2020-12" db="EMBL/GenBank/DDBJ databases">
        <title>Metabolic potential, ecology and presence of endohyphal bacteria is reflected in genomic diversity of Mucoromycotina.</title>
        <authorList>
            <person name="Muszewska A."/>
            <person name="Okrasinska A."/>
            <person name="Steczkiewicz K."/>
            <person name="Drgas O."/>
            <person name="Orlowska M."/>
            <person name="Perlinska-Lenart U."/>
            <person name="Aleksandrzak-Piekarczyk T."/>
            <person name="Szatraj K."/>
            <person name="Zielenkiewicz U."/>
            <person name="Pilsyk S."/>
            <person name="Malc E."/>
            <person name="Mieczkowski P."/>
            <person name="Kruszewska J.S."/>
            <person name="Biernat P."/>
            <person name="Pawlowska J."/>
        </authorList>
    </citation>
    <scope>NUCLEOTIDE SEQUENCE</scope>
    <source>
        <strain evidence="11">WA0000017839</strain>
    </source>
</reference>
<dbReference type="Proteomes" id="UP000603453">
    <property type="component" value="Unassembled WGS sequence"/>
</dbReference>
<organism evidence="11 12">
    <name type="scientific">Mucor saturninus</name>
    <dbReference type="NCBI Taxonomy" id="64648"/>
    <lineage>
        <taxon>Eukaryota</taxon>
        <taxon>Fungi</taxon>
        <taxon>Fungi incertae sedis</taxon>
        <taxon>Mucoromycota</taxon>
        <taxon>Mucoromycotina</taxon>
        <taxon>Mucoromycetes</taxon>
        <taxon>Mucorales</taxon>
        <taxon>Mucorineae</taxon>
        <taxon>Mucoraceae</taxon>
        <taxon>Mucor</taxon>
    </lineage>
</organism>
<gene>
    <name evidence="11" type="ORF">INT47_010666</name>
</gene>
<evidence type="ECO:0000313" key="11">
    <source>
        <dbReference type="EMBL" id="KAG2197730.1"/>
    </source>
</evidence>
<dbReference type="GO" id="GO:0006302">
    <property type="term" value="P:double-strand break repair"/>
    <property type="evidence" value="ECO:0007669"/>
    <property type="project" value="TreeGrafter"/>
</dbReference>
<sequence length="814" mass="92958">IPANATTEDVFKSSVLLAESFSIIKQQLVTNPNMFDEMMQLHKSLKKTIAKIPGATDTAEAFVNYLEKIGYDKLEEAGKSVDVNSLYYKDYAWKLGSYCDKSLRLLQDSTSTLSPDIDPIEYSKLVVKFYIQAIDKGHSEAMENFPRLLELLELYPEIGPTFQTHSLQLEESWKFIRWIPQLVSYIETPIATFIFPSLFRVAEDYPKALYYPFRMSFEHYELEKHKLPEANRNAIEKINRMVHSPIMEEFCLELQRLTDPDHIMKDFLVAVKTILLGDQMNKDVLTSLYNQFKDLLLESYNSRMGKIPNSFNAKYKKGLESILGRNGVRLLDRTPLVYEELLSYYNSNVKDRFTTAQKPTEVLKSFAPWLASFKSGDFDEELEIPGQYDGINKPYPELHAKVASFGSQVMVMSSIRRPKRLTINGSDEKEYHFLVKGGEDLRLDQRIEQLFGVMNSMIKKNAFCSRQNIQMATYKVVPMSLNLGIIEWVDHTRPLRSCIESQNSRPIFWKNIKRSYQSWIVKHAPNSRNIAVPHYAAYTDSPKRIEDNYTSVSGMMPSTYLRDYVLQLASSPEAFLFLRKEFAHSLACISIFGYILGIGDRHLDNFLLDMKSGRLISIDFGHAFGSATEHLAIPEVVPFRLTPQLVGVLEPIGVSGILENAMTNILQAIQDEKALLLNIMNVFVKDPLLDWKKQAMVESKSQKSQVSETPSETEIVDNGGESNWYPQRKLDIVKRKLNGENPACIASTEIENGHSDKHYCKDIVSLTKGDPARHIRARVGRQCKSSREQVKCLIDLASDPSILGVMYSGWTSFI</sequence>
<dbReference type="InterPro" id="IPR037706">
    <property type="entry name" value="DNA-PK_dom"/>
</dbReference>
<dbReference type="PANTHER" id="PTHR11139">
    <property type="entry name" value="ATAXIA TELANGIECTASIA MUTATED ATM -RELATED"/>
    <property type="match status" value="1"/>
</dbReference>
<feature type="domain" description="PI3K/PI4K catalytic" evidence="9">
    <location>
        <begin position="405"/>
        <end position="731"/>
    </location>
</feature>
<evidence type="ECO:0000256" key="6">
    <source>
        <dbReference type="ARBA" id="ARBA00047899"/>
    </source>
</evidence>
<evidence type="ECO:0000256" key="3">
    <source>
        <dbReference type="ARBA" id="ARBA00022741"/>
    </source>
</evidence>